<proteinExistence type="predicted"/>
<sequence length="398" mass="45135">MANLYEPSGKQRIESIDILRGAVMLIMAIDHCRDFFHHAGALGDPTNMATTTPFFFFTRWITHFCAPTFLFLSGISAFLAGTRRTKAELSAFLIKRGLWIILVELVLLTFALTFNPFYNSFILQVLWAIGFSMVILGLVVRAPLAVIGILGALIFFGHDILDFVTLPKAGAAAILIKIFLTAQGTVIPLGKTHFIFDLYAVIPWTGVMLLGYVFGTLFQKTINPQQRKKILLITGLSVTAFYIILRFTNLYGDPNPWAVQRNGVYTVLSFLNTSKYPPSLLYLCMTLGPAITLLALIEHTKNKFTAILTVYGNVPFFYYVLHFYLIHLITVVLFFASGYTVHQINSPGAFFLFRPVDFGYSLGIVYLIWFLVITSLYLPCRWFSKYKKTHNQWWLSYL</sequence>
<accession>A0A0X8X2W1</accession>
<dbReference type="Pfam" id="PF07786">
    <property type="entry name" value="HGSNAT_cat"/>
    <property type="match status" value="1"/>
</dbReference>
<evidence type="ECO:0000313" key="2">
    <source>
        <dbReference type="Proteomes" id="UP000218263"/>
    </source>
</evidence>
<dbReference type="KEGG" id="mgot:MgSA37_00776"/>
<reference evidence="1 2" key="1">
    <citation type="submission" date="2015-12" db="EMBL/GenBank/DDBJ databases">
        <title>Genome sequence of Mucilaginibacter gotjawali.</title>
        <authorList>
            <person name="Lee J.S."/>
            <person name="Lee K.C."/>
            <person name="Kim K.K."/>
            <person name="Lee B.W."/>
        </authorList>
    </citation>
    <scope>NUCLEOTIDE SEQUENCE [LARGE SCALE GENOMIC DNA]</scope>
    <source>
        <strain evidence="1 2">SA3-7</strain>
    </source>
</reference>
<protein>
    <submittedName>
        <fullName evidence="1">Uncharacterized protein</fullName>
    </submittedName>
</protein>
<name>A0A0X8X2W1_9SPHI</name>
<dbReference type="RefSeq" id="WP_096349921.1">
    <property type="nucleotide sequence ID" value="NZ_AP017313.1"/>
</dbReference>
<keyword evidence="2" id="KW-1185">Reference proteome</keyword>
<dbReference type="PANTHER" id="PTHR40407">
    <property type="entry name" value="MEMBRANE PROTEIN-LIKE PROTEIN"/>
    <property type="match status" value="1"/>
</dbReference>
<dbReference type="OrthoDB" id="508112at2"/>
<dbReference type="AlphaFoldDB" id="A0A0X8X2W1"/>
<dbReference type="PANTHER" id="PTHR40407:SF1">
    <property type="entry name" value="HEPARAN-ALPHA-GLUCOSAMINIDE N-ACETYLTRANSFERASE CATALYTIC DOMAIN-CONTAINING PROTEIN"/>
    <property type="match status" value="1"/>
</dbReference>
<organism evidence="1 2">
    <name type="scientific">Mucilaginibacter gotjawali</name>
    <dbReference type="NCBI Taxonomy" id="1550579"/>
    <lineage>
        <taxon>Bacteria</taxon>
        <taxon>Pseudomonadati</taxon>
        <taxon>Bacteroidota</taxon>
        <taxon>Sphingobacteriia</taxon>
        <taxon>Sphingobacteriales</taxon>
        <taxon>Sphingobacteriaceae</taxon>
        <taxon>Mucilaginibacter</taxon>
    </lineage>
</organism>
<dbReference type="Proteomes" id="UP000218263">
    <property type="component" value="Chromosome"/>
</dbReference>
<evidence type="ECO:0000313" key="1">
    <source>
        <dbReference type="EMBL" id="BAU52614.1"/>
    </source>
</evidence>
<dbReference type="EMBL" id="AP017313">
    <property type="protein sequence ID" value="BAU52614.1"/>
    <property type="molecule type" value="Genomic_DNA"/>
</dbReference>
<dbReference type="InterPro" id="IPR012429">
    <property type="entry name" value="HGSNAT_cat"/>
</dbReference>
<gene>
    <name evidence="1" type="ORF">MgSA37_00776</name>
</gene>